<dbReference type="AlphaFoldDB" id="A0A9X1BC67"/>
<protein>
    <submittedName>
        <fullName evidence="1">Uncharacterized protein</fullName>
    </submittedName>
</protein>
<name>A0A9X1BC67_9STRE</name>
<gene>
    <name evidence="1" type="ORF">BTU61_01305</name>
    <name evidence="2" type="ORF">J4854_04320</name>
</gene>
<dbReference type="Proteomes" id="UP000676511">
    <property type="component" value="Chromosome"/>
</dbReference>
<proteinExistence type="predicted"/>
<dbReference type="Proteomes" id="UP001138780">
    <property type="component" value="Unassembled WGS sequence"/>
</dbReference>
<evidence type="ECO:0000313" key="1">
    <source>
        <dbReference type="EMBL" id="MBK4778849.1"/>
    </source>
</evidence>
<evidence type="ECO:0000313" key="2">
    <source>
        <dbReference type="EMBL" id="QUB39675.1"/>
    </source>
</evidence>
<reference evidence="2 3" key="2">
    <citation type="submission" date="2021-03" db="EMBL/GenBank/DDBJ databases">
        <title>Human Oral Microbial Genomes.</title>
        <authorList>
            <person name="Johnston C.D."/>
            <person name="Chen T."/>
            <person name="Dewhirst F.E."/>
        </authorList>
    </citation>
    <scope>NUCLEOTIDE SEQUENCE [LARGE SCALE GENOMIC DNA]</scope>
    <source>
        <strain evidence="2 3">CCUG 66490</strain>
    </source>
</reference>
<dbReference type="EMBL" id="MRXX01000001">
    <property type="protein sequence ID" value="MBK4778849.1"/>
    <property type="molecule type" value="Genomic_DNA"/>
</dbReference>
<keyword evidence="3" id="KW-1185">Reference proteome</keyword>
<sequence length="154" mass="17061">MQINSTNLKQFEGGVVVKQGDSASTFGYWLLDEQMNPISDLNGKNATIRIFNQNGKATFEGTVENSKVTFKINKVLTVGSYIVEAECDGYVFPSDRSARLEVTQSAEKFTSESELELVKNNVRDEVAKYINDHQGAGVVDELPDLTTLYNLAKI</sequence>
<evidence type="ECO:0000313" key="4">
    <source>
        <dbReference type="Proteomes" id="UP001138780"/>
    </source>
</evidence>
<reference evidence="1" key="1">
    <citation type="submission" date="2016-12" db="EMBL/GenBank/DDBJ databases">
        <title>Draft genome of Streptococcus lactarius CCUG 66490T type strain.</title>
        <authorList>
            <person name="Salva-Serra F."/>
            <person name="Engstrom-Jakobsson H."/>
            <person name="Thorell K."/>
            <person name="Gomila M."/>
            <person name="Gonzales-Siles L."/>
            <person name="Busquets A."/>
            <person name="Jaen-Luchoro D."/>
            <person name="Karlsson R."/>
            <person name="Kristiansson E."/>
            <person name="Moore E."/>
        </authorList>
    </citation>
    <scope>NUCLEOTIDE SEQUENCE</scope>
    <source>
        <strain evidence="1">CCUG 66490</strain>
    </source>
</reference>
<dbReference type="RefSeq" id="WP_200772010.1">
    <property type="nucleotide sequence ID" value="NZ_CP072329.1"/>
</dbReference>
<evidence type="ECO:0000313" key="3">
    <source>
        <dbReference type="Proteomes" id="UP000676511"/>
    </source>
</evidence>
<organism evidence="1 4">
    <name type="scientific">Streptococcus lactarius</name>
    <dbReference type="NCBI Taxonomy" id="684066"/>
    <lineage>
        <taxon>Bacteria</taxon>
        <taxon>Bacillati</taxon>
        <taxon>Bacillota</taxon>
        <taxon>Bacilli</taxon>
        <taxon>Lactobacillales</taxon>
        <taxon>Streptococcaceae</taxon>
        <taxon>Streptococcus</taxon>
    </lineage>
</organism>
<dbReference type="EMBL" id="CP072329">
    <property type="protein sequence ID" value="QUB39675.1"/>
    <property type="molecule type" value="Genomic_DNA"/>
</dbReference>
<accession>A0A9X1BC67</accession>